<dbReference type="PANTHER" id="PTHR10039">
    <property type="entry name" value="AMELOGENIN"/>
    <property type="match status" value="1"/>
</dbReference>
<dbReference type="AlphaFoldDB" id="A0A437A392"/>
<accession>A0A437A392</accession>
<keyword evidence="1" id="KW-0677">Repeat</keyword>
<dbReference type="RefSeq" id="XP_067491084.1">
    <property type="nucleotide sequence ID" value="XM_067632857.1"/>
</dbReference>
<evidence type="ECO:0000259" key="2">
    <source>
        <dbReference type="Pfam" id="PF24883"/>
    </source>
</evidence>
<evidence type="ECO:0000313" key="4">
    <source>
        <dbReference type="Proteomes" id="UP000283090"/>
    </source>
</evidence>
<dbReference type="VEuPathDB" id="FungiDB:DFL_003860"/>
<dbReference type="InterPro" id="IPR056884">
    <property type="entry name" value="NPHP3-like_N"/>
</dbReference>
<dbReference type="Gene3D" id="3.40.50.300">
    <property type="entry name" value="P-loop containing nucleotide triphosphate hydrolases"/>
    <property type="match status" value="1"/>
</dbReference>
<organism evidence="3 4">
    <name type="scientific">Arthrobotrys flagrans</name>
    <name type="common">Nematode-trapping fungus</name>
    <name type="synonym">Trichothecium flagrans</name>
    <dbReference type="NCBI Taxonomy" id="97331"/>
    <lineage>
        <taxon>Eukaryota</taxon>
        <taxon>Fungi</taxon>
        <taxon>Dikarya</taxon>
        <taxon>Ascomycota</taxon>
        <taxon>Pezizomycotina</taxon>
        <taxon>Orbiliomycetes</taxon>
        <taxon>Orbiliales</taxon>
        <taxon>Orbiliaceae</taxon>
        <taxon>Arthrobotrys</taxon>
    </lineage>
</organism>
<keyword evidence="4" id="KW-1185">Reference proteome</keyword>
<dbReference type="InterPro" id="IPR027417">
    <property type="entry name" value="P-loop_NTPase"/>
</dbReference>
<feature type="domain" description="Nephrocystin 3-like N-terminal" evidence="2">
    <location>
        <begin position="33"/>
        <end position="156"/>
    </location>
</feature>
<dbReference type="Proteomes" id="UP000283090">
    <property type="component" value="Unassembled WGS sequence"/>
</dbReference>
<proteinExistence type="predicted"/>
<protein>
    <recommendedName>
        <fullName evidence="2">Nephrocystin 3-like N-terminal domain-containing protein</fullName>
    </recommendedName>
</protein>
<dbReference type="STRING" id="97331.A0A437A392"/>
<sequence>MGGAPPNPDEQFLEALIDGDTNTEAGITPPEPGTCEWILSESKFTDWKMGQENYPLWIHGYGGCGKSTLCSFLIKEQQKWAFPPGEVVNGTKGAKKTIVAGCFCPKRQTPEWILRVLLYEILKQNRGLIDKSSPDFWQASSDNGNEHPILNSDAFDSAELLAKLLGASRSTLMLLSCIWLLTANTTILETPGAYKTLSSWSRDIVPIPRLRVGLSPRGRTVLTC</sequence>
<comment type="caution">
    <text evidence="3">The sequence shown here is derived from an EMBL/GenBank/DDBJ whole genome shotgun (WGS) entry which is preliminary data.</text>
</comment>
<dbReference type="EMBL" id="SAEB01000006">
    <property type="protein sequence ID" value="RVD85540.1"/>
    <property type="molecule type" value="Genomic_DNA"/>
</dbReference>
<dbReference type="GeneID" id="93586171"/>
<evidence type="ECO:0000256" key="1">
    <source>
        <dbReference type="ARBA" id="ARBA00022737"/>
    </source>
</evidence>
<dbReference type="OrthoDB" id="443402at2759"/>
<name>A0A437A392_ARTFL</name>
<dbReference type="Pfam" id="PF24883">
    <property type="entry name" value="NPHP3_N"/>
    <property type="match status" value="1"/>
</dbReference>
<gene>
    <name evidence="3" type="ORF">DFL_003860</name>
</gene>
<reference evidence="3 4" key="1">
    <citation type="submission" date="2019-01" db="EMBL/GenBank/DDBJ databases">
        <title>Intercellular communication is required for trap formation in the nematode-trapping fungus Duddingtonia flagrans.</title>
        <authorList>
            <person name="Youssar L."/>
            <person name="Wernet V."/>
            <person name="Hensel N."/>
            <person name="Hildebrandt H.-G."/>
            <person name="Fischer R."/>
        </authorList>
    </citation>
    <scope>NUCLEOTIDE SEQUENCE [LARGE SCALE GENOMIC DNA]</scope>
    <source>
        <strain evidence="3 4">CBS H-5679</strain>
    </source>
</reference>
<evidence type="ECO:0000313" key="3">
    <source>
        <dbReference type="EMBL" id="RVD85540.1"/>
    </source>
</evidence>
<dbReference type="PANTHER" id="PTHR10039:SF5">
    <property type="entry name" value="NACHT DOMAIN-CONTAINING PROTEIN"/>
    <property type="match status" value="1"/>
</dbReference>